<dbReference type="InterPro" id="IPR036374">
    <property type="entry name" value="OxRdtase_Mopterin-bd_sf"/>
</dbReference>
<dbReference type="SUPFAM" id="SSF56524">
    <property type="entry name" value="Oxidoreductase molybdopterin-binding domain"/>
    <property type="match status" value="1"/>
</dbReference>
<gene>
    <name evidence="3" type="ORF">DMP07_04835</name>
</gene>
<dbReference type="AlphaFoldDB" id="A0A3N0AGQ0"/>
<dbReference type="PANTHER" id="PTHR19372">
    <property type="entry name" value="SULFITE REDUCTASE"/>
    <property type="match status" value="1"/>
</dbReference>
<dbReference type="Pfam" id="PF00174">
    <property type="entry name" value="Oxidored_molyb"/>
    <property type="match status" value="1"/>
</dbReference>
<evidence type="ECO:0000256" key="1">
    <source>
        <dbReference type="SAM" id="SignalP"/>
    </source>
</evidence>
<keyword evidence="4" id="KW-1185">Reference proteome</keyword>
<name>A0A3N0AGQ0_9ACTN</name>
<feature type="signal peptide" evidence="1">
    <location>
        <begin position="1"/>
        <end position="26"/>
    </location>
</feature>
<dbReference type="GO" id="GO:0008482">
    <property type="term" value="F:sulfite oxidase activity"/>
    <property type="evidence" value="ECO:0007669"/>
    <property type="project" value="TreeGrafter"/>
</dbReference>
<dbReference type="RefSeq" id="WP_123198003.1">
    <property type="nucleotide sequence ID" value="NZ_QICB01000002.1"/>
</dbReference>
<dbReference type="SUPFAM" id="SSF81296">
    <property type="entry name" value="E set domains"/>
    <property type="match status" value="1"/>
</dbReference>
<keyword evidence="1" id="KW-0732">Signal</keyword>
<evidence type="ECO:0000259" key="2">
    <source>
        <dbReference type="Pfam" id="PF00174"/>
    </source>
</evidence>
<dbReference type="GO" id="GO:0020037">
    <property type="term" value="F:heme binding"/>
    <property type="evidence" value="ECO:0007669"/>
    <property type="project" value="TreeGrafter"/>
</dbReference>
<feature type="chain" id="PRO_5018207863" evidence="1">
    <location>
        <begin position="27"/>
        <end position="359"/>
    </location>
</feature>
<accession>A0A3N0AGQ0</accession>
<organism evidence="3 4">
    <name type="scientific">Slackia faecicanis</name>
    <dbReference type="NCBI Taxonomy" id="255723"/>
    <lineage>
        <taxon>Bacteria</taxon>
        <taxon>Bacillati</taxon>
        <taxon>Actinomycetota</taxon>
        <taxon>Coriobacteriia</taxon>
        <taxon>Eggerthellales</taxon>
        <taxon>Eggerthellaceae</taxon>
        <taxon>Slackia</taxon>
    </lineage>
</organism>
<comment type="caution">
    <text evidence="3">The sequence shown here is derived from an EMBL/GenBank/DDBJ whole genome shotgun (WGS) entry which is preliminary data.</text>
</comment>
<dbReference type="Proteomes" id="UP000267368">
    <property type="component" value="Unassembled WGS sequence"/>
</dbReference>
<dbReference type="GO" id="GO:0043546">
    <property type="term" value="F:molybdopterin cofactor binding"/>
    <property type="evidence" value="ECO:0007669"/>
    <property type="project" value="TreeGrafter"/>
</dbReference>
<dbReference type="PANTHER" id="PTHR19372:SF7">
    <property type="entry name" value="SULFITE OXIDASE, MITOCHONDRIAL"/>
    <property type="match status" value="1"/>
</dbReference>
<dbReference type="InterPro" id="IPR000572">
    <property type="entry name" value="OxRdtase_Mopterin-bd_dom"/>
</dbReference>
<dbReference type="EMBL" id="QICB01000002">
    <property type="protein sequence ID" value="RNL20904.1"/>
    <property type="molecule type" value="Genomic_DNA"/>
</dbReference>
<evidence type="ECO:0000313" key="4">
    <source>
        <dbReference type="Proteomes" id="UP000267368"/>
    </source>
</evidence>
<dbReference type="Gene3D" id="3.90.420.10">
    <property type="entry name" value="Oxidoreductase, molybdopterin-binding domain"/>
    <property type="match status" value="1"/>
</dbReference>
<dbReference type="InterPro" id="IPR014756">
    <property type="entry name" value="Ig_E-set"/>
</dbReference>
<feature type="domain" description="Oxidoreductase molybdopterin-binding" evidence="2">
    <location>
        <begin position="114"/>
        <end position="247"/>
    </location>
</feature>
<dbReference type="GO" id="GO:0006790">
    <property type="term" value="P:sulfur compound metabolic process"/>
    <property type="evidence" value="ECO:0007669"/>
    <property type="project" value="TreeGrafter"/>
</dbReference>
<dbReference type="Gene3D" id="2.60.40.650">
    <property type="match status" value="1"/>
</dbReference>
<evidence type="ECO:0000313" key="3">
    <source>
        <dbReference type="EMBL" id="RNL20904.1"/>
    </source>
</evidence>
<reference evidence="4" key="1">
    <citation type="submission" date="2018-05" db="EMBL/GenBank/DDBJ databases">
        <title>Genome Sequencing of selected type strains of the family Eggerthellaceae.</title>
        <authorList>
            <person name="Danylec N."/>
            <person name="Stoll D.A."/>
            <person name="Doetsch A."/>
            <person name="Huch M."/>
        </authorList>
    </citation>
    <scope>NUCLEOTIDE SEQUENCE [LARGE SCALE GENOMIC DNA]</scope>
    <source>
        <strain evidence="4">DSM 17537</strain>
    </source>
</reference>
<proteinExistence type="predicted"/>
<sequence>MNKKKAMAAGAAGGALLLGMTGVAVAAGGPTILGGQDAPEGATHENNGYIIDSHTLQLEESDYVKVADKEGTFFFNQDGVTPNDDLFNVFGTTITSMCSKPANELVVGDAAEGVATYYINVGGNIKESFSVNLEDMEEQSEEQTMVCSCATGAPFGQAAVVGVPLAAVVDMADLEDGVNTVTAYGADGFGQALPLQYCLDRDALLVYEVNGEKLKSEVGPSAQLWMPETVARYFTRNVVDIKLTAEDQVPDVQSVDPAYRNKIEIMNSADGCVFFAGDAITFEGVADDLGSAIEAIEFSFDGGETWTECLTEGATADKWVNWQFETSFEEAGEYQLTVRARTADGMVSPLEASLTFEVI</sequence>
<dbReference type="OrthoDB" id="3170940at2"/>
<dbReference type="Pfam" id="PF17957">
    <property type="entry name" value="Big_7"/>
    <property type="match status" value="1"/>
</dbReference>
<protein>
    <submittedName>
        <fullName evidence="3">Molybdopterin-binding protein</fullName>
    </submittedName>
</protein>